<sequence length="212" mass="24240">MKFTSLSRIFRENITGSPSIHVASSEGVPGTDNYICDVQNCPNKRAFASGAEFRKHMDKHKRPHKCNYPNCITPSFGDKSGLLRHQREVHSSRKRGHDLRRYFCPELTCERHKRGFKRRWNLQEHQRRMHKEIREKATSLLSSPVSLGLADMSIPTTPNSVAETRNEDGGDEEGEYAGLQAKLRVMKAERARLDSDIRVLQKALDIVEASRV</sequence>
<feature type="domain" description="C2H2-type" evidence="10">
    <location>
        <begin position="34"/>
        <end position="60"/>
    </location>
</feature>
<organism evidence="11 12">
    <name type="scientific">Trichoglossum hirsutum</name>
    <dbReference type="NCBI Taxonomy" id="265104"/>
    <lineage>
        <taxon>Eukaryota</taxon>
        <taxon>Fungi</taxon>
        <taxon>Dikarya</taxon>
        <taxon>Ascomycota</taxon>
        <taxon>Pezizomycotina</taxon>
        <taxon>Geoglossomycetes</taxon>
        <taxon>Geoglossales</taxon>
        <taxon>Geoglossaceae</taxon>
        <taxon>Trichoglossum</taxon>
    </lineage>
</organism>
<dbReference type="Proteomes" id="UP000750711">
    <property type="component" value="Unassembled WGS sequence"/>
</dbReference>
<evidence type="ECO:0000259" key="10">
    <source>
        <dbReference type="SMART" id="SM00355"/>
    </source>
</evidence>
<keyword evidence="7" id="KW-0539">Nucleus</keyword>
<keyword evidence="2" id="KW-0479">Metal-binding</keyword>
<feature type="coiled-coil region" evidence="8">
    <location>
        <begin position="176"/>
        <end position="203"/>
    </location>
</feature>
<protein>
    <recommendedName>
        <fullName evidence="10">C2H2-type domain-containing protein</fullName>
    </recommendedName>
</protein>
<dbReference type="InterPro" id="IPR013087">
    <property type="entry name" value="Znf_C2H2_type"/>
</dbReference>
<dbReference type="SMART" id="SM00355">
    <property type="entry name" value="ZnF_C2H2"/>
    <property type="match status" value="3"/>
</dbReference>
<keyword evidence="8" id="KW-0175">Coiled coil</keyword>
<dbReference type="PANTHER" id="PTHR46179:SF13">
    <property type="entry name" value="C2H2-TYPE DOMAIN-CONTAINING PROTEIN"/>
    <property type="match status" value="1"/>
</dbReference>
<evidence type="ECO:0000256" key="6">
    <source>
        <dbReference type="ARBA" id="ARBA00023163"/>
    </source>
</evidence>
<keyword evidence="5" id="KW-0805">Transcription regulation</keyword>
<evidence type="ECO:0000256" key="3">
    <source>
        <dbReference type="ARBA" id="ARBA00022771"/>
    </source>
</evidence>
<dbReference type="GO" id="GO:0005634">
    <property type="term" value="C:nucleus"/>
    <property type="evidence" value="ECO:0007669"/>
    <property type="project" value="UniProtKB-SubCell"/>
</dbReference>
<dbReference type="InterPro" id="IPR059009">
    <property type="entry name" value="Znf_C2H2_17_1st"/>
</dbReference>
<keyword evidence="6" id="KW-0804">Transcription</keyword>
<feature type="domain" description="C2H2-type" evidence="10">
    <location>
        <begin position="64"/>
        <end position="90"/>
    </location>
</feature>
<comment type="subcellular location">
    <subcellularLocation>
        <location evidence="1">Nucleus</location>
    </subcellularLocation>
</comment>
<feature type="compositionally biased region" description="Polar residues" evidence="9">
    <location>
        <begin position="154"/>
        <end position="163"/>
    </location>
</feature>
<dbReference type="Pfam" id="PF26177">
    <property type="entry name" value="zf_C2H2_17_1st"/>
    <property type="match status" value="1"/>
</dbReference>
<evidence type="ECO:0000256" key="1">
    <source>
        <dbReference type="ARBA" id="ARBA00004123"/>
    </source>
</evidence>
<accession>A0A9P8LIA2</accession>
<keyword evidence="12" id="KW-1185">Reference proteome</keyword>
<dbReference type="GO" id="GO:0008270">
    <property type="term" value="F:zinc ion binding"/>
    <property type="evidence" value="ECO:0007669"/>
    <property type="project" value="UniProtKB-KW"/>
</dbReference>
<evidence type="ECO:0000256" key="8">
    <source>
        <dbReference type="SAM" id="Coils"/>
    </source>
</evidence>
<keyword evidence="4" id="KW-0862">Zinc</keyword>
<dbReference type="InterPro" id="IPR051061">
    <property type="entry name" value="Zinc_finger_trans_reg"/>
</dbReference>
<evidence type="ECO:0000256" key="5">
    <source>
        <dbReference type="ARBA" id="ARBA00023015"/>
    </source>
</evidence>
<feature type="region of interest" description="Disordered" evidence="9">
    <location>
        <begin position="149"/>
        <end position="173"/>
    </location>
</feature>
<dbReference type="PANTHER" id="PTHR46179">
    <property type="entry name" value="ZINC FINGER PROTEIN"/>
    <property type="match status" value="1"/>
</dbReference>
<evidence type="ECO:0000256" key="4">
    <source>
        <dbReference type="ARBA" id="ARBA00022833"/>
    </source>
</evidence>
<reference evidence="11" key="1">
    <citation type="submission" date="2021-03" db="EMBL/GenBank/DDBJ databases">
        <title>Comparative genomics and phylogenomic investigation of the class Geoglossomycetes provide insights into ecological specialization and systematics.</title>
        <authorList>
            <person name="Melie T."/>
            <person name="Pirro S."/>
            <person name="Miller A.N."/>
            <person name="Quandt A."/>
        </authorList>
    </citation>
    <scope>NUCLEOTIDE SEQUENCE</scope>
    <source>
        <strain evidence="11">CAQ_001_2017</strain>
    </source>
</reference>
<dbReference type="GO" id="GO:0006357">
    <property type="term" value="P:regulation of transcription by RNA polymerase II"/>
    <property type="evidence" value="ECO:0007669"/>
    <property type="project" value="TreeGrafter"/>
</dbReference>
<dbReference type="EMBL" id="JAGHQM010000041">
    <property type="protein sequence ID" value="KAH0566017.1"/>
    <property type="molecule type" value="Genomic_DNA"/>
</dbReference>
<proteinExistence type="predicted"/>
<name>A0A9P8LIA2_9PEZI</name>
<evidence type="ECO:0000256" key="9">
    <source>
        <dbReference type="SAM" id="MobiDB-lite"/>
    </source>
</evidence>
<dbReference type="AlphaFoldDB" id="A0A9P8LIA2"/>
<feature type="domain" description="C2H2-type" evidence="10">
    <location>
        <begin position="102"/>
        <end position="130"/>
    </location>
</feature>
<keyword evidence="3" id="KW-0863">Zinc-finger</keyword>
<evidence type="ECO:0000313" key="11">
    <source>
        <dbReference type="EMBL" id="KAH0566017.1"/>
    </source>
</evidence>
<dbReference type="Gene3D" id="3.30.160.60">
    <property type="entry name" value="Classic Zinc Finger"/>
    <property type="match status" value="1"/>
</dbReference>
<comment type="caution">
    <text evidence="11">The sequence shown here is derived from an EMBL/GenBank/DDBJ whole genome shotgun (WGS) entry which is preliminary data.</text>
</comment>
<gene>
    <name evidence="11" type="ORF">GP486_000589</name>
</gene>
<evidence type="ECO:0000313" key="12">
    <source>
        <dbReference type="Proteomes" id="UP000750711"/>
    </source>
</evidence>
<evidence type="ECO:0000256" key="2">
    <source>
        <dbReference type="ARBA" id="ARBA00022723"/>
    </source>
</evidence>
<evidence type="ECO:0000256" key="7">
    <source>
        <dbReference type="ARBA" id="ARBA00023242"/>
    </source>
</evidence>